<dbReference type="PANTHER" id="PTHR47962">
    <property type="entry name" value="ATP-DEPENDENT HELICASE LHR-RELATED-RELATED"/>
    <property type="match status" value="1"/>
</dbReference>
<feature type="region of interest" description="Disordered" evidence="9">
    <location>
        <begin position="111"/>
        <end position="134"/>
    </location>
</feature>
<protein>
    <submittedName>
        <fullName evidence="12">DEAD/H associated domain protein</fullName>
    </submittedName>
</protein>
<dbReference type="InterPro" id="IPR001650">
    <property type="entry name" value="Helicase_C-like"/>
</dbReference>
<dbReference type="Pfam" id="PF08494">
    <property type="entry name" value="DEAD_assoc"/>
    <property type="match status" value="1"/>
</dbReference>
<dbReference type="Pfam" id="PF23236">
    <property type="entry name" value="WHD_2nd_Lhr"/>
    <property type="match status" value="1"/>
</dbReference>
<evidence type="ECO:0000256" key="8">
    <source>
        <dbReference type="ARBA" id="ARBA00023235"/>
    </source>
</evidence>
<dbReference type="GO" id="GO:0006281">
    <property type="term" value="P:DNA repair"/>
    <property type="evidence" value="ECO:0007669"/>
    <property type="project" value="UniProtKB-KW"/>
</dbReference>
<evidence type="ECO:0000256" key="2">
    <source>
        <dbReference type="ARBA" id="ARBA00022763"/>
    </source>
</evidence>
<proteinExistence type="predicted"/>
<keyword evidence="2" id="KW-0227">DNA damage</keyword>
<dbReference type="PROSITE" id="PS51194">
    <property type="entry name" value="HELICASE_CTER"/>
    <property type="match status" value="1"/>
</dbReference>
<evidence type="ECO:0000313" key="12">
    <source>
        <dbReference type="EMBL" id="ACV08695.1"/>
    </source>
</evidence>
<dbReference type="RefSeq" id="WP_015771323.1">
    <property type="nucleotide sequence ID" value="NC_013174.1"/>
</dbReference>
<dbReference type="HOGENOM" id="CLU_002025_3_1_11"/>
<dbReference type="InterPro" id="IPR045628">
    <property type="entry name" value="Lhr_WH_dom"/>
</dbReference>
<dbReference type="STRING" id="471856.Jden_1039"/>
<dbReference type="InterPro" id="IPR055368">
    <property type="entry name" value="WH3_Lhr"/>
</dbReference>
<feature type="domain" description="Helicase C-terminal" evidence="11">
    <location>
        <begin position="279"/>
        <end position="459"/>
    </location>
</feature>
<dbReference type="Pfam" id="PF19306">
    <property type="entry name" value="WHD_Lhr"/>
    <property type="match status" value="2"/>
</dbReference>
<dbReference type="InterPro" id="IPR052511">
    <property type="entry name" value="ATP-dep_Helicase"/>
</dbReference>
<evidence type="ECO:0000256" key="6">
    <source>
        <dbReference type="ARBA" id="ARBA00023125"/>
    </source>
</evidence>
<evidence type="ECO:0000256" key="7">
    <source>
        <dbReference type="ARBA" id="ARBA00023204"/>
    </source>
</evidence>
<keyword evidence="13" id="KW-1185">Reference proteome</keyword>
<dbReference type="SMART" id="SM00382">
    <property type="entry name" value="AAA"/>
    <property type="match status" value="1"/>
</dbReference>
<reference evidence="12 13" key="1">
    <citation type="journal article" date="2009" name="Stand. Genomic Sci.">
        <title>Complete genome sequence of Jonesia denitrificans type strain (Prevot 55134).</title>
        <authorList>
            <person name="Pukall R."/>
            <person name="Gehrich-Schroter G."/>
            <person name="Lapidus A."/>
            <person name="Nolan M."/>
            <person name="Glavina Del Rio T."/>
            <person name="Lucas S."/>
            <person name="Chen F."/>
            <person name="Tice H."/>
            <person name="Pitluck S."/>
            <person name="Cheng J.F."/>
            <person name="Copeland A."/>
            <person name="Saunders E."/>
            <person name="Brettin T."/>
            <person name="Detter J.C."/>
            <person name="Bruce D."/>
            <person name="Goodwin L."/>
            <person name="Pati A."/>
            <person name="Ivanova N."/>
            <person name="Mavromatis K."/>
            <person name="Ovchinnikova G."/>
            <person name="Chen A."/>
            <person name="Palaniappan K."/>
            <person name="Land M."/>
            <person name="Hauser L."/>
            <person name="Chang Y.J."/>
            <person name="Jeffries C.D."/>
            <person name="Chain P."/>
            <person name="Goker M."/>
            <person name="Bristow J."/>
            <person name="Eisen J.A."/>
            <person name="Markowitz V."/>
            <person name="Hugenholtz P."/>
            <person name="Kyrpides N.C."/>
            <person name="Klenk H.P."/>
            <person name="Han C."/>
        </authorList>
    </citation>
    <scope>NUCLEOTIDE SEQUENCE [LARGE SCALE GENOMIC DNA]</scope>
    <source>
        <strain evidence="13">ATCC 14870 / DSM 20603 / BCRC 15368 / CIP 55.134 / JCM 11481 / NBRC 15587 / NCTC 10816 / Prevot 55134</strain>
    </source>
</reference>
<dbReference type="InterPro" id="IPR027417">
    <property type="entry name" value="P-loop_NTPase"/>
</dbReference>
<feature type="domain" description="Helicase ATP-binding" evidence="10">
    <location>
        <begin position="28"/>
        <end position="222"/>
    </location>
</feature>
<dbReference type="InterPro" id="IPR003593">
    <property type="entry name" value="AAA+_ATPase"/>
</dbReference>
<evidence type="ECO:0000256" key="4">
    <source>
        <dbReference type="ARBA" id="ARBA00022806"/>
    </source>
</evidence>
<dbReference type="Pfam" id="PF00271">
    <property type="entry name" value="Helicase_C"/>
    <property type="match status" value="1"/>
</dbReference>
<evidence type="ECO:0000256" key="1">
    <source>
        <dbReference type="ARBA" id="ARBA00022741"/>
    </source>
</evidence>
<gene>
    <name evidence="12" type="ordered locus">Jden_1039</name>
</gene>
<dbReference type="eggNOG" id="COG1201">
    <property type="taxonomic scope" value="Bacteria"/>
</dbReference>
<keyword evidence="3" id="KW-0378">Hydrolase</keyword>
<dbReference type="KEGG" id="jde:Jden_1039"/>
<evidence type="ECO:0000256" key="9">
    <source>
        <dbReference type="SAM" id="MobiDB-lite"/>
    </source>
</evidence>
<keyword evidence="7" id="KW-0234">DNA repair</keyword>
<keyword evidence="8" id="KW-0413">Isomerase</keyword>
<dbReference type="Proteomes" id="UP000000628">
    <property type="component" value="Chromosome"/>
</dbReference>
<evidence type="ECO:0000259" key="10">
    <source>
        <dbReference type="PROSITE" id="PS51192"/>
    </source>
</evidence>
<dbReference type="GO" id="GO:0016887">
    <property type="term" value="F:ATP hydrolysis activity"/>
    <property type="evidence" value="ECO:0007669"/>
    <property type="project" value="TreeGrafter"/>
</dbReference>
<keyword evidence="1" id="KW-0547">Nucleotide-binding</keyword>
<dbReference type="SMART" id="SM00490">
    <property type="entry name" value="HELICc"/>
    <property type="match status" value="1"/>
</dbReference>
<keyword evidence="6" id="KW-0238">DNA-binding</keyword>
<dbReference type="EMBL" id="CP001706">
    <property type="protein sequence ID" value="ACV08695.1"/>
    <property type="molecule type" value="Genomic_DNA"/>
</dbReference>
<dbReference type="Pfam" id="PF23235">
    <property type="entry name" value="WHD_3rd_Lhr"/>
    <property type="match status" value="1"/>
</dbReference>
<dbReference type="Pfam" id="PF00270">
    <property type="entry name" value="DEAD"/>
    <property type="match status" value="1"/>
</dbReference>
<dbReference type="Gene3D" id="3.40.50.300">
    <property type="entry name" value="P-loop containing nucleotide triphosphate hydrolases"/>
    <property type="match status" value="2"/>
</dbReference>
<dbReference type="InterPro" id="IPR013701">
    <property type="entry name" value="Lhr-like_DEAD/DEAH_assoc"/>
</dbReference>
<evidence type="ECO:0000256" key="5">
    <source>
        <dbReference type="ARBA" id="ARBA00022840"/>
    </source>
</evidence>
<dbReference type="GO" id="GO:0004386">
    <property type="term" value="F:helicase activity"/>
    <property type="evidence" value="ECO:0007669"/>
    <property type="project" value="UniProtKB-KW"/>
</dbReference>
<name>C7R3F9_JONDD</name>
<evidence type="ECO:0000256" key="3">
    <source>
        <dbReference type="ARBA" id="ARBA00022801"/>
    </source>
</evidence>
<dbReference type="InterPro" id="IPR055367">
    <property type="entry name" value="WH4_Lhr"/>
</dbReference>
<keyword evidence="5" id="KW-0067">ATP-binding</keyword>
<dbReference type="PANTHER" id="PTHR47962:SF5">
    <property type="entry name" value="ATP-DEPENDENT HELICASE LHR-RELATED"/>
    <property type="match status" value="1"/>
</dbReference>
<dbReference type="GO" id="GO:0003677">
    <property type="term" value="F:DNA binding"/>
    <property type="evidence" value="ECO:0007669"/>
    <property type="project" value="UniProtKB-KW"/>
</dbReference>
<dbReference type="Pfam" id="PF23234">
    <property type="entry name" value="WHD_4th_Lhr"/>
    <property type="match status" value="1"/>
</dbReference>
<organism evidence="12 13">
    <name type="scientific">Jonesia denitrificans (strain ATCC 14870 / DSM 20603 / BCRC 15368 / CIP 55.134 / JCM 11481 / NBRC 15587 / NCTC 10816 / Prevot 55134)</name>
    <name type="common">Listeria denitrificans</name>
    <dbReference type="NCBI Taxonomy" id="471856"/>
    <lineage>
        <taxon>Bacteria</taxon>
        <taxon>Bacillati</taxon>
        <taxon>Actinomycetota</taxon>
        <taxon>Actinomycetes</taxon>
        <taxon>Micrococcales</taxon>
        <taxon>Jonesiaceae</taxon>
        <taxon>Jonesia</taxon>
    </lineage>
</organism>
<dbReference type="OrthoDB" id="9815222at2"/>
<dbReference type="SMART" id="SM00487">
    <property type="entry name" value="DEXDc"/>
    <property type="match status" value="1"/>
</dbReference>
<evidence type="ECO:0000259" key="11">
    <source>
        <dbReference type="PROSITE" id="PS51194"/>
    </source>
</evidence>
<dbReference type="GO" id="GO:0005524">
    <property type="term" value="F:ATP binding"/>
    <property type="evidence" value="ECO:0007669"/>
    <property type="project" value="UniProtKB-KW"/>
</dbReference>
<accession>C7R3F9</accession>
<dbReference type="InterPro" id="IPR011545">
    <property type="entry name" value="DEAD/DEAH_box_helicase_dom"/>
</dbReference>
<sequence length="1618" mass="175387">MSALFSTPTVEWFTGAFDEPTAAQWGAWDAIARDHHAVVVAPTGSGKTLAAFLWAIDKISARTQAPSSPLNRCSVLYVSPLKALATDVERNLRAPLRGIEQAIARTGGTPYTMQVGVRTGDTPPSERRRFGTHPPDILITTPESLFLMLTSQARSGLSGIDTVIIDEVHSVAGTKRGAHLSVSLERLDAFLERPARRIGLSATVEPVDAVSDWLAGGRSISDGGRPVTVVAPPVSKKFDISVEVPLEDLNDPQQTGEFDVSLSGDAAQEPRARASVWPHVEERIVDLVQQHTTTLVFTNARRGAERLTARMNEIAARRSGQDVPDAGSMHAAAIQAQSGAALDVDHVIARAHHGSMSRSERSRTESDLKNGVLPCVVATSSLELGIDMGSIDLVVQVGPPPSAASGLQRVGRAGHSVGAVSRGRIFPVHRGELVPAAIIAQRMRTRTLEPLHRVANPLDVLAQQIVAMLAVDDWDKDELFTTIRRSAPFMGLGHATFVAVLDMLAGRYPSEDFGELRARIVWDRATNLLTGRPGALRLAATSGGTIPDRGLYGVFLVDSAAVSDGVVDTSVDDAPGVPRAGKVRLVGGKRVGELDEEMVYESRVGDVFTLGSSTWRIEEITPDRVLVSPAPGVPGRLPFWKGDGLGRSFSLGVAIGQWLRRGRHDDDDAVWAGLDERAASNLRSYLREQEEATGVLPTDDTIVVERFRDELGDWRVVIHTPFGARVHAPWALVIGARLRERYGFDTATMHSDDGIVIRLPAADDPYDVAGAVSDGASENAGGVGFDDLMVAGDAVESLVREHVADSSLFAARFREAAGRALLLPRARPDRRQPLWQQRQRSAQLLSVAAQFPDFPIVLEAVRECLQDDYDVPALRSVMERVEEGTLRVVEVTTPRASPFAQTLLFGYTAQFIYDSDAPLAERRAAALTLDPTLLAELLGASGSGDLADLLDEGVVEKTALELAGVGDRRLRHAEDVWDFLQRWGPITVEGLGARWVGIDRDDLVQVDPHHLNRSVDALSCPDPRGVDWARDVVAELVQSRRVFPVRLMTRSGPREYVASIVDAGRLRDALGVAIPPGIADEWSAPVRDPLGDMVRRYAKTHVPFTVDDVAERFGVGRAVVFDVVRRLVASGVVVAGRLLPSTFGGVGDEYCDADVMRVLRRRSLAALRADVEPVVPSTLAVFLPQWHRLGELRGVDGTATALEQLVGAPIPVSTLEADILPARVVGYRPEFLDELMVGGEVMWVGHRSLSGLRGGRDGIVSFHDPLSAHLTLPAVPPLQNNDDFVVESIHRDVWEVLENSGGFFAHQLAAQLGCSFTVLGDALWDLVWAGYVTNDSFAPLRALLGRQRAAPRSRSTASRRPRRLGSRFGQLASVNSDRLSEHPTLVGRWSAVARPFVGREESLAAWTTVLLDRYGVITRSVLGSEDSGFRFTELYRALSHLETTGALRRGYFVEHLGGSQFAAPLAVDALRVADTARSGGGPLPGETRLLSVWDPAQPYGSTLAWPDSFSVARPTRRAGAHVVIHRGECVCYVDHTGRSVVFAPLPRPTLDRVCTVLREAVDDGRVSPMKVSKINGMEVLALVRSHEHPDIVDALTQAGWTLTPSGLSYRGRNSHARR</sequence>
<dbReference type="PROSITE" id="PS51192">
    <property type="entry name" value="HELICASE_ATP_BIND_1"/>
    <property type="match status" value="1"/>
</dbReference>
<keyword evidence="4" id="KW-0347">Helicase</keyword>
<dbReference type="SUPFAM" id="SSF52540">
    <property type="entry name" value="P-loop containing nucleoside triphosphate hydrolases"/>
    <property type="match status" value="1"/>
</dbReference>
<dbReference type="InterPro" id="IPR055369">
    <property type="entry name" value="WH2_Lhr"/>
</dbReference>
<dbReference type="InterPro" id="IPR014001">
    <property type="entry name" value="Helicase_ATP-bd"/>
</dbReference>
<evidence type="ECO:0000313" key="13">
    <source>
        <dbReference type="Proteomes" id="UP000000628"/>
    </source>
</evidence>